<accession>A0A431THV9</accession>
<evidence type="ECO:0000313" key="3">
    <source>
        <dbReference type="Proteomes" id="UP000267418"/>
    </source>
</evidence>
<dbReference type="InterPro" id="IPR051332">
    <property type="entry name" value="Fosfomycin_Res_Enzymes"/>
</dbReference>
<name>A0A431THV9_9BURK</name>
<feature type="domain" description="VOC" evidence="1">
    <location>
        <begin position="140"/>
        <end position="252"/>
    </location>
</feature>
<dbReference type="Proteomes" id="UP000267418">
    <property type="component" value="Unassembled WGS sequence"/>
</dbReference>
<organism evidence="2 3">
    <name type="scientific">Variovorax gossypii</name>
    <dbReference type="NCBI Taxonomy" id="1679495"/>
    <lineage>
        <taxon>Bacteria</taxon>
        <taxon>Pseudomonadati</taxon>
        <taxon>Pseudomonadota</taxon>
        <taxon>Betaproteobacteria</taxon>
        <taxon>Burkholderiales</taxon>
        <taxon>Comamonadaceae</taxon>
        <taxon>Variovorax</taxon>
    </lineage>
</organism>
<evidence type="ECO:0000259" key="1">
    <source>
        <dbReference type="PROSITE" id="PS51819"/>
    </source>
</evidence>
<dbReference type="InterPro" id="IPR037523">
    <property type="entry name" value="VOC_core"/>
</dbReference>
<proteinExistence type="predicted"/>
<dbReference type="PANTHER" id="PTHR36113">
    <property type="entry name" value="LYASE, PUTATIVE-RELATED-RELATED"/>
    <property type="match status" value="1"/>
</dbReference>
<dbReference type="PROSITE" id="PS51819">
    <property type="entry name" value="VOC"/>
    <property type="match status" value="2"/>
</dbReference>
<dbReference type="RefSeq" id="WP_126472305.1">
    <property type="nucleotide sequence ID" value="NZ_RXOE01000005.1"/>
</dbReference>
<dbReference type="OrthoDB" id="5430221at2"/>
<comment type="caution">
    <text evidence="2">The sequence shown here is derived from an EMBL/GenBank/DDBJ whole genome shotgun (WGS) entry which is preliminary data.</text>
</comment>
<dbReference type="SUPFAM" id="SSF54593">
    <property type="entry name" value="Glyoxalase/Bleomycin resistance protein/Dihydroxybiphenyl dioxygenase"/>
    <property type="match status" value="1"/>
</dbReference>
<dbReference type="PANTHER" id="PTHR36113:SF1">
    <property type="entry name" value="GLYOXALASE_BLEOMYCIN RESISTANCE PROTEIN_DIOXYGENASE"/>
    <property type="match status" value="1"/>
</dbReference>
<dbReference type="Gene3D" id="3.10.180.10">
    <property type="entry name" value="2,3-Dihydroxybiphenyl 1,2-Dioxygenase, domain 1"/>
    <property type="match status" value="2"/>
</dbReference>
<reference evidence="2 3" key="1">
    <citation type="submission" date="2018-12" db="EMBL/GenBank/DDBJ databases">
        <title>The genome of Variovorax gossypii DSM 100435.</title>
        <authorList>
            <person name="Gao J."/>
            <person name="Sun J."/>
        </authorList>
    </citation>
    <scope>NUCLEOTIDE SEQUENCE [LARGE SCALE GENOMIC DNA]</scope>
    <source>
        <strain evidence="2 3">DSM 100435</strain>
    </source>
</reference>
<dbReference type="AlphaFoldDB" id="A0A431THV9"/>
<dbReference type="Pfam" id="PF00903">
    <property type="entry name" value="Glyoxalase"/>
    <property type="match status" value="2"/>
</dbReference>
<evidence type="ECO:0000313" key="2">
    <source>
        <dbReference type="EMBL" id="RTQ33076.1"/>
    </source>
</evidence>
<sequence>MSSPWIQGLRSVALEVPDLAQAEAFYTGTWRLEVAHRGDSVLYLRGTGGDGHLLALHQGTEVPRIRQVTLRARSREALDAVAARVVAAGGTLLAPPHELTRDPAGGVGLKFRDPHGRIFQVVHGDSRQPEGPAVKDRPIRLTHVVLNSHAVDETQVFLQQALGFRLVDRTGIMAFMNCDRDHHTIAIGISDNDALNHIAFLMPDFESVMRGGGRMKDAGFPIQWGPGRHGPGNNLFNYFIDPFGVVIEYTAEVEQIDDGYEAHGPEHWKWPPGRVDQWGISAAPGAALKDAQRRIFFATNP</sequence>
<feature type="domain" description="VOC" evidence="1">
    <location>
        <begin position="8"/>
        <end position="124"/>
    </location>
</feature>
<keyword evidence="3" id="KW-1185">Reference proteome</keyword>
<dbReference type="InterPro" id="IPR004360">
    <property type="entry name" value="Glyas_Fos-R_dOase_dom"/>
</dbReference>
<dbReference type="EMBL" id="RXOE01000005">
    <property type="protein sequence ID" value="RTQ33076.1"/>
    <property type="molecule type" value="Genomic_DNA"/>
</dbReference>
<protein>
    <submittedName>
        <fullName evidence="2">Glyoxalase</fullName>
    </submittedName>
</protein>
<dbReference type="InterPro" id="IPR029068">
    <property type="entry name" value="Glyas_Bleomycin-R_OHBP_Dase"/>
</dbReference>
<gene>
    <name evidence="2" type="ORF">EJP69_20565</name>
</gene>